<dbReference type="EMBL" id="JARSBO010000001">
    <property type="protein sequence ID" value="MDG4717923.1"/>
    <property type="molecule type" value="Genomic_DNA"/>
</dbReference>
<feature type="transmembrane region" description="Helical" evidence="1">
    <location>
        <begin position="78"/>
        <end position="101"/>
    </location>
</feature>
<evidence type="ECO:0000313" key="3">
    <source>
        <dbReference type="Proteomes" id="UP001529180"/>
    </source>
</evidence>
<evidence type="ECO:0000256" key="1">
    <source>
        <dbReference type="SAM" id="Phobius"/>
    </source>
</evidence>
<accession>A0ABT6G7A1</accession>
<name>A0ABT6G7A1_9PROT</name>
<feature type="transmembrane region" description="Helical" evidence="1">
    <location>
        <begin position="417"/>
        <end position="439"/>
    </location>
</feature>
<feature type="transmembrane region" description="Helical" evidence="1">
    <location>
        <begin position="184"/>
        <end position="208"/>
    </location>
</feature>
<feature type="transmembrane region" description="Helical" evidence="1">
    <location>
        <begin position="28"/>
        <end position="48"/>
    </location>
</feature>
<keyword evidence="1" id="KW-1133">Transmembrane helix</keyword>
<keyword evidence="1" id="KW-0472">Membrane</keyword>
<comment type="caution">
    <text evidence="2">The sequence shown here is derived from an EMBL/GenBank/DDBJ whole genome shotgun (WGS) entry which is preliminary data.</text>
</comment>
<dbReference type="RefSeq" id="WP_147250795.1">
    <property type="nucleotide sequence ID" value="NZ_JARSBO010000001.1"/>
</dbReference>
<sequence>MKDRDISIVVQGTVQTPSTQGTYRNIDLVSGCIFFLIAILSVAAELAAMPMLRMPAVWLLGLFLVLQIPFVSKPQKVAGIILVLLGVVISWRESQIVSIIAGGLERTLPFLLIFASVGWLQTAARQSPSILALRDHVLALGPGRRFAALAASAHVLASSFNLAGMALLVPLLDDQKSPQSKKRLACSIMWGFTAATCWSPFFVGTAVVLDVLPMVVWADILPIGLAFAIVILILAWGFDRAFVRDGPSSSVQASVKTDLTIKRAVVGVVTAAATLFAVAIILVDYVGLRLPVAVAVAAPSFSLAWMCLTAKQAGLAETGKGLIADAQGVICRYPQMRSETFLFVCANVFGAAMSILIADPDGLPDIGSYLPQSTALAGIILVVGYLVVSALGIHPIVSLTVFAALSSPENLPIAPEFLAVLMMALWGIGTAISPLSGTTLFMGHAVHIPSSTIAWRWNGPYYFCCSVLLVLGLIIVL</sequence>
<feature type="transmembrane region" description="Helical" evidence="1">
    <location>
        <begin position="288"/>
        <end position="308"/>
    </location>
</feature>
<feature type="transmembrane region" description="Helical" evidence="1">
    <location>
        <begin position="340"/>
        <end position="358"/>
    </location>
</feature>
<feature type="transmembrane region" description="Helical" evidence="1">
    <location>
        <begin position="220"/>
        <end position="243"/>
    </location>
</feature>
<feature type="transmembrane region" description="Helical" evidence="1">
    <location>
        <begin position="378"/>
        <end position="405"/>
    </location>
</feature>
<feature type="transmembrane region" description="Helical" evidence="1">
    <location>
        <begin position="264"/>
        <end position="282"/>
    </location>
</feature>
<feature type="transmembrane region" description="Helical" evidence="1">
    <location>
        <begin position="459"/>
        <end position="476"/>
    </location>
</feature>
<protein>
    <recommendedName>
        <fullName evidence="4">Citrate transporter-like domain-containing protein</fullName>
    </recommendedName>
</protein>
<feature type="transmembrane region" description="Helical" evidence="1">
    <location>
        <begin position="55"/>
        <end position="72"/>
    </location>
</feature>
<evidence type="ECO:0008006" key="4">
    <source>
        <dbReference type="Google" id="ProtNLM"/>
    </source>
</evidence>
<organism evidence="2 3">
    <name type="scientific">Thalassospira aquimaris</name>
    <dbReference type="NCBI Taxonomy" id="3037796"/>
    <lineage>
        <taxon>Bacteria</taxon>
        <taxon>Pseudomonadati</taxon>
        <taxon>Pseudomonadota</taxon>
        <taxon>Alphaproteobacteria</taxon>
        <taxon>Rhodospirillales</taxon>
        <taxon>Thalassospiraceae</taxon>
        <taxon>Thalassospira</taxon>
    </lineage>
</organism>
<feature type="transmembrane region" description="Helical" evidence="1">
    <location>
        <begin position="146"/>
        <end position="172"/>
    </location>
</feature>
<proteinExistence type="predicted"/>
<evidence type="ECO:0000313" key="2">
    <source>
        <dbReference type="EMBL" id="MDG4717923.1"/>
    </source>
</evidence>
<keyword evidence="3" id="KW-1185">Reference proteome</keyword>
<gene>
    <name evidence="2" type="ORF">P7680_02885</name>
</gene>
<keyword evidence="1" id="KW-0812">Transmembrane</keyword>
<reference evidence="2 3" key="1">
    <citation type="submission" date="2023-03" db="EMBL/GenBank/DDBJ databases">
        <title>Strain FZY0004 represents a novel species in the genus Thalassospira isolated from seawater.</title>
        <authorList>
            <person name="Fu Z.-Y."/>
        </authorList>
    </citation>
    <scope>NUCLEOTIDE SEQUENCE [LARGE SCALE GENOMIC DNA]</scope>
    <source>
        <strain evidence="2 3">FZY0004</strain>
    </source>
</reference>
<dbReference type="Proteomes" id="UP001529180">
    <property type="component" value="Unassembled WGS sequence"/>
</dbReference>